<feature type="region of interest" description="Disordered" evidence="1">
    <location>
        <begin position="1"/>
        <end position="33"/>
    </location>
</feature>
<feature type="domain" description="DUF4214" evidence="3">
    <location>
        <begin position="398"/>
        <end position="444"/>
    </location>
</feature>
<dbReference type="Pfam" id="PF13946">
    <property type="entry name" value="DUF4214"/>
    <property type="match status" value="1"/>
</dbReference>
<organism evidence="4 5">
    <name type="scientific">Subtercola boreus</name>
    <dbReference type="NCBI Taxonomy" id="120213"/>
    <lineage>
        <taxon>Bacteria</taxon>
        <taxon>Bacillati</taxon>
        <taxon>Actinomycetota</taxon>
        <taxon>Actinomycetes</taxon>
        <taxon>Micrococcales</taxon>
        <taxon>Microbacteriaceae</taxon>
        <taxon>Subtercola</taxon>
    </lineage>
</organism>
<comment type="caution">
    <text evidence="4">The sequence shown here is derived from an EMBL/GenBank/DDBJ whole genome shotgun (WGS) entry which is preliminary data.</text>
</comment>
<keyword evidence="2" id="KW-0812">Transmembrane</keyword>
<protein>
    <recommendedName>
        <fullName evidence="3">DUF4214 domain-containing protein</fullName>
    </recommendedName>
</protein>
<dbReference type="Proteomes" id="UP000256541">
    <property type="component" value="Unassembled WGS sequence"/>
</dbReference>
<dbReference type="AlphaFoldDB" id="A0A3E0W1L9"/>
<dbReference type="OrthoDB" id="514320at2"/>
<sequence length="605" mass="64061">MACRGSGVRIPSAPPDRRWSTGSKEGSPSGGPSLVCMEGESMFRMKRVLAGVAATAVVVTSLLLPSPAFAAPAMITVSGHVSLGSRSAGAGAVEISLVRSVNDAPTVVGSVDAAGNYSVQVQKGSQFLLQADNVGPGNFARYFSASFDSSSCTVESQDYTTAASDIANWNITLPVGGELKGTVKNLEGAPVSDVEVWAYDVHGCETLGGGQPDTRITLPNTDATGTYDFRNLNASGAYQVEFYSGAAEPTTYLEGFLGMAAGAPQGVPYTVKPGQVRSGVDMTLVQGGRVKGTIGCASCDLSRLDPAKVALSVEGYNASSASWVSSSSGTVERTGSALTYQTTFIYPGSYRITVTYPDDAFQPASTSTFTISEGAVASKDVTLASAASTQPGVPAKVNSYITALYKDFLGRTPGTSEIAFWADRLKTGSPRSSVSLGFADSDEYRLIRIDAAYQSVLHRQSDAPGRLFWLDRMHKGLTQTDDVEMTYYASAEYYDQHGGNDAGFVTGVYLALLGRLPSQADIVFWGGIAERQGRMEVVKDFWISTETAQKRVGAMYALYLGRTPDPSGLKTWTDFDLANGDSLTRSTLTSSDEYFDRAATRFPVS</sequence>
<evidence type="ECO:0000256" key="1">
    <source>
        <dbReference type="SAM" id="MobiDB-lite"/>
    </source>
</evidence>
<proteinExistence type="predicted"/>
<evidence type="ECO:0000256" key="2">
    <source>
        <dbReference type="SAM" id="Phobius"/>
    </source>
</evidence>
<dbReference type="InterPro" id="IPR025282">
    <property type="entry name" value="DUF4214"/>
</dbReference>
<feature type="compositionally biased region" description="Low complexity" evidence="1">
    <location>
        <begin position="20"/>
        <end position="33"/>
    </location>
</feature>
<name>A0A3E0W1L9_9MICO</name>
<dbReference type="EMBL" id="NBXB01000017">
    <property type="protein sequence ID" value="RFA15890.1"/>
    <property type="molecule type" value="Genomic_DNA"/>
</dbReference>
<evidence type="ECO:0000313" key="5">
    <source>
        <dbReference type="Proteomes" id="UP000256541"/>
    </source>
</evidence>
<accession>A0A3E0W1L9</accession>
<feature type="transmembrane region" description="Helical" evidence="2">
    <location>
        <begin position="48"/>
        <end position="70"/>
    </location>
</feature>
<evidence type="ECO:0000259" key="3">
    <source>
        <dbReference type="Pfam" id="PF13946"/>
    </source>
</evidence>
<keyword evidence="2" id="KW-1133">Transmembrane helix</keyword>
<gene>
    <name evidence="4" type="ORF">B7R22_05685</name>
</gene>
<keyword evidence="2" id="KW-0472">Membrane</keyword>
<reference evidence="4 5" key="1">
    <citation type="submission" date="2017-04" db="EMBL/GenBank/DDBJ databases">
        <title>Comparative genome analysis of Subtercola boreus.</title>
        <authorList>
            <person name="Cho Y.-J."/>
            <person name="Cho A."/>
            <person name="Kim O.-S."/>
            <person name="Lee J.-I."/>
        </authorList>
    </citation>
    <scope>NUCLEOTIDE SEQUENCE [LARGE SCALE GENOMIC DNA]</scope>
    <source>
        <strain evidence="4 5">P27479</strain>
    </source>
</reference>
<evidence type="ECO:0000313" key="4">
    <source>
        <dbReference type="EMBL" id="RFA15890.1"/>
    </source>
</evidence>